<proteinExistence type="predicted"/>
<gene>
    <name evidence="1" type="ORF">DEO72_LG4g1170</name>
</gene>
<keyword evidence="2" id="KW-1185">Reference proteome</keyword>
<evidence type="ECO:0000313" key="2">
    <source>
        <dbReference type="Proteomes" id="UP000501690"/>
    </source>
</evidence>
<dbReference type="Proteomes" id="UP000501690">
    <property type="component" value="Linkage Group LG4"/>
</dbReference>
<dbReference type="EMBL" id="CP039348">
    <property type="protein sequence ID" value="QCD90215.1"/>
    <property type="molecule type" value="Genomic_DNA"/>
</dbReference>
<organism evidence="1 2">
    <name type="scientific">Vigna unguiculata</name>
    <name type="common">Cowpea</name>
    <dbReference type="NCBI Taxonomy" id="3917"/>
    <lineage>
        <taxon>Eukaryota</taxon>
        <taxon>Viridiplantae</taxon>
        <taxon>Streptophyta</taxon>
        <taxon>Embryophyta</taxon>
        <taxon>Tracheophyta</taxon>
        <taxon>Spermatophyta</taxon>
        <taxon>Magnoliopsida</taxon>
        <taxon>eudicotyledons</taxon>
        <taxon>Gunneridae</taxon>
        <taxon>Pentapetalae</taxon>
        <taxon>rosids</taxon>
        <taxon>fabids</taxon>
        <taxon>Fabales</taxon>
        <taxon>Fabaceae</taxon>
        <taxon>Papilionoideae</taxon>
        <taxon>50 kb inversion clade</taxon>
        <taxon>NPAAA clade</taxon>
        <taxon>indigoferoid/millettioid clade</taxon>
        <taxon>Phaseoleae</taxon>
        <taxon>Vigna</taxon>
    </lineage>
</organism>
<sequence length="129" mass="14222">MADALWRSFAEEMKMASRWWKMVAEQWRSARGSMEMVVAGWMLTFAAAMEKQVRCSGGVAEARWFPSLLAEAWWSCGGSFDGCGDCGNGGRREGDECAVEMAAAAAAMVVEREKKIRVRVLGDEDDDVA</sequence>
<protein>
    <submittedName>
        <fullName evidence="1">Uncharacterized protein</fullName>
    </submittedName>
</protein>
<name>A0A4D6LPB5_VIGUN</name>
<dbReference type="AlphaFoldDB" id="A0A4D6LPB5"/>
<accession>A0A4D6LPB5</accession>
<evidence type="ECO:0000313" key="1">
    <source>
        <dbReference type="EMBL" id="QCD90215.1"/>
    </source>
</evidence>
<reference evidence="1 2" key="1">
    <citation type="submission" date="2019-04" db="EMBL/GenBank/DDBJ databases">
        <title>An improved genome assembly and genetic linkage map for asparagus bean, Vigna unguiculata ssp. sesquipedialis.</title>
        <authorList>
            <person name="Xia Q."/>
            <person name="Zhang R."/>
            <person name="Dong Y."/>
        </authorList>
    </citation>
    <scope>NUCLEOTIDE SEQUENCE [LARGE SCALE GENOMIC DNA]</scope>
    <source>
        <tissue evidence="1">Leaf</tissue>
    </source>
</reference>